<organism evidence="1">
    <name type="scientific">Candidatus Kentrum sp. TC</name>
    <dbReference type="NCBI Taxonomy" id="2126339"/>
    <lineage>
        <taxon>Bacteria</taxon>
        <taxon>Pseudomonadati</taxon>
        <taxon>Pseudomonadota</taxon>
        <taxon>Gammaproteobacteria</taxon>
        <taxon>Candidatus Kentrum</taxon>
    </lineage>
</organism>
<dbReference type="EMBL" id="CAADFS010000236">
    <property type="protein sequence ID" value="VFK53051.1"/>
    <property type="molecule type" value="Genomic_DNA"/>
</dbReference>
<protein>
    <submittedName>
        <fullName evidence="1">Uncharacterized protein</fullName>
    </submittedName>
</protein>
<proteinExistence type="predicted"/>
<gene>
    <name evidence="1" type="ORF">BECKTC1821D_GA0114238_12361</name>
</gene>
<name>A0A450ZH27_9GAMM</name>
<accession>A0A450ZH27</accession>
<dbReference type="AlphaFoldDB" id="A0A450ZH27"/>
<sequence>MRLGSVEYSGFKGAIQERTLRNQTLRDINLLLVQNASGKSMILKIIHNTARGVTGRHFLNHFLYLPLNNLHLSITFNIGIGSK</sequence>
<reference evidence="1" key="1">
    <citation type="submission" date="2019-02" db="EMBL/GenBank/DDBJ databases">
        <authorList>
            <person name="Gruber-Vodicka R. H."/>
            <person name="Seah K. B. B."/>
        </authorList>
    </citation>
    <scope>NUCLEOTIDE SEQUENCE</scope>
    <source>
        <strain evidence="1">BECK_BZ123</strain>
    </source>
</reference>
<evidence type="ECO:0000313" key="1">
    <source>
        <dbReference type="EMBL" id="VFK53051.1"/>
    </source>
</evidence>